<name>A0A3L6S4N8_PANMI</name>
<dbReference type="Proteomes" id="UP000275267">
    <property type="component" value="Unassembled WGS sequence"/>
</dbReference>
<comment type="caution">
    <text evidence="1">The sequence shown here is derived from an EMBL/GenBank/DDBJ whole genome shotgun (WGS) entry which is preliminary data.</text>
</comment>
<organism evidence="1 2">
    <name type="scientific">Panicum miliaceum</name>
    <name type="common">Proso millet</name>
    <name type="synonym">Broomcorn millet</name>
    <dbReference type="NCBI Taxonomy" id="4540"/>
    <lineage>
        <taxon>Eukaryota</taxon>
        <taxon>Viridiplantae</taxon>
        <taxon>Streptophyta</taxon>
        <taxon>Embryophyta</taxon>
        <taxon>Tracheophyta</taxon>
        <taxon>Spermatophyta</taxon>
        <taxon>Magnoliopsida</taxon>
        <taxon>Liliopsida</taxon>
        <taxon>Poales</taxon>
        <taxon>Poaceae</taxon>
        <taxon>PACMAD clade</taxon>
        <taxon>Panicoideae</taxon>
        <taxon>Panicodae</taxon>
        <taxon>Paniceae</taxon>
        <taxon>Panicinae</taxon>
        <taxon>Panicum</taxon>
        <taxon>Panicum sect. Panicum</taxon>
    </lineage>
</organism>
<keyword evidence="2" id="KW-1185">Reference proteome</keyword>
<accession>A0A3L6S4N8</accession>
<sequence>MDIDVGAQPELCVVALAGAGASARLLPDRRLGTGAWAHALSSSMVPPCANLHRPTTNLPWFRRCWGSHSSRARARVCPYLVCIHASELARRVSHLSP</sequence>
<evidence type="ECO:0000313" key="2">
    <source>
        <dbReference type="Proteomes" id="UP000275267"/>
    </source>
</evidence>
<reference evidence="2" key="1">
    <citation type="journal article" date="2019" name="Nat. Commun.">
        <title>The genome of broomcorn millet.</title>
        <authorList>
            <person name="Zou C."/>
            <person name="Miki D."/>
            <person name="Li D."/>
            <person name="Tang Q."/>
            <person name="Xiao L."/>
            <person name="Rajput S."/>
            <person name="Deng P."/>
            <person name="Jia W."/>
            <person name="Huang R."/>
            <person name="Zhang M."/>
            <person name="Sun Y."/>
            <person name="Hu J."/>
            <person name="Fu X."/>
            <person name="Schnable P.S."/>
            <person name="Li F."/>
            <person name="Zhang H."/>
            <person name="Feng B."/>
            <person name="Zhu X."/>
            <person name="Liu R."/>
            <person name="Schnable J.C."/>
            <person name="Zhu J.-K."/>
            <person name="Zhang H."/>
        </authorList>
    </citation>
    <scope>NUCLEOTIDE SEQUENCE [LARGE SCALE GENOMIC DNA]</scope>
</reference>
<evidence type="ECO:0000313" key="1">
    <source>
        <dbReference type="EMBL" id="RLN13302.1"/>
    </source>
</evidence>
<proteinExistence type="predicted"/>
<protein>
    <submittedName>
        <fullName evidence="1">Uncharacterized protein</fullName>
    </submittedName>
</protein>
<dbReference type="EMBL" id="PQIB02000006">
    <property type="protein sequence ID" value="RLN13302.1"/>
    <property type="molecule type" value="Genomic_DNA"/>
</dbReference>
<dbReference type="AlphaFoldDB" id="A0A3L6S4N8"/>
<gene>
    <name evidence="1" type="ORF">C2845_PM09G06190</name>
</gene>